<reference evidence="4 5" key="1">
    <citation type="submission" date="2016-06" db="EMBL/GenBank/DDBJ databases">
        <authorList>
            <person name="Kjaerup R.B."/>
            <person name="Dalgaard T.S."/>
            <person name="Juul-Madsen H.R."/>
        </authorList>
    </citation>
    <scope>NUCLEOTIDE SEQUENCE [LARGE SCALE GENOMIC DNA]</scope>
    <source>
        <strain evidence="4 5">DSM 16361</strain>
    </source>
</reference>
<sequence length="760" mass="83822">MLPNQLAKQGRSTLEEEQCRMLHAATPVSALTNLGTGGIAIWVLREAVPPVGLSIWALWLVLVHGTRLGLWAWSRDSHHAARRAAWLRGGVFLSGSVWGALCVFFFPADLLQQAILAFFIAGVSGAAVVGLAFDRRAALFFVWPALVPLMVRLWLQGSAMAHDMSVMAGIDLLYLSAAAQRGQRQFAQWLSWRNQAFQGIDQLAQQARGLERLARFNALLAQANQMGSTVNQPNALYEAVCHAAVTSGALKRAWIGRPDPTTGRFDILALAGAAGDWDGARISCRADDPAGTDPTGRAWRDDQAIFVAESPSGEPTHASSEPGRRYALGPFAALPVHAQDQVVAVLSVYFDEDEALDAGTREMLMNLVASIERGLQAIWQRHRIASLQKLYQALMSEGDVVLRARSAAEMLLKTCERLTEDTQFHAAWVARPDAQGHIEVIARAGSGAEQLDNLDINIHDENKSPLVIRVLSGEGTVYRNDLLGDPNLQPWFSSMARYAWHAALATAVRRGGAIWAVLVFVSPQRDAFDDQTIALCQRIAELLGHGLDELDVKERLRKLQREESHRARHDPLTHLPNRYALEQYLPTAMARARDQRWVLAVGMIDLDNFKPVNDTWGHDAGDRLLQELARRLHARVRETDFLARLGGDEFVVVIEQIDELRALHQLGEIFHRLHQAVESPIEIAPGTKVEINMTMGLALYPRDAEDSEALIRQADAAMYEAKLHKLDRPTWWQLRTPSAPPPAPGDGHDPGAQATQPGAS</sequence>
<feature type="region of interest" description="Disordered" evidence="1">
    <location>
        <begin position="732"/>
        <end position="760"/>
    </location>
</feature>
<dbReference type="Gene3D" id="3.30.70.270">
    <property type="match status" value="1"/>
</dbReference>
<gene>
    <name evidence="4" type="ORF">THIARS_90238</name>
</gene>
<feature type="transmembrane region" description="Helical" evidence="2">
    <location>
        <begin position="85"/>
        <end position="108"/>
    </location>
</feature>
<keyword evidence="2" id="KW-1133">Transmembrane helix</keyword>
<keyword evidence="2" id="KW-0472">Membrane</keyword>
<dbReference type="InterPro" id="IPR000160">
    <property type="entry name" value="GGDEF_dom"/>
</dbReference>
<evidence type="ECO:0000259" key="3">
    <source>
        <dbReference type="PROSITE" id="PS50887"/>
    </source>
</evidence>
<organism evidence="4 5">
    <name type="scientific">Thiomonas delicata</name>
    <name type="common">Thiomonas cuprina</name>
    <dbReference type="NCBI Taxonomy" id="364030"/>
    <lineage>
        <taxon>Bacteria</taxon>
        <taxon>Pseudomonadati</taxon>
        <taxon>Pseudomonadota</taxon>
        <taxon>Betaproteobacteria</taxon>
        <taxon>Burkholderiales</taxon>
        <taxon>Thiomonas</taxon>
    </lineage>
</organism>
<protein>
    <submittedName>
        <fullName evidence="4">Diguanylate cyclase with GAF sensor</fullName>
    </submittedName>
</protein>
<dbReference type="Proteomes" id="UP000214566">
    <property type="component" value="Unassembled WGS sequence"/>
</dbReference>
<dbReference type="SUPFAM" id="SSF55073">
    <property type="entry name" value="Nucleotide cyclase"/>
    <property type="match status" value="1"/>
</dbReference>
<accession>A0A238D9T0</accession>
<dbReference type="SUPFAM" id="SSF55781">
    <property type="entry name" value="GAF domain-like"/>
    <property type="match status" value="2"/>
</dbReference>
<dbReference type="Pfam" id="PF13185">
    <property type="entry name" value="GAF_2"/>
    <property type="match status" value="2"/>
</dbReference>
<dbReference type="Gene3D" id="3.30.450.40">
    <property type="match status" value="2"/>
</dbReference>
<keyword evidence="2" id="KW-0812">Transmembrane</keyword>
<dbReference type="PANTHER" id="PTHR46663:SF2">
    <property type="entry name" value="GGDEF DOMAIN-CONTAINING PROTEIN"/>
    <property type="match status" value="1"/>
</dbReference>
<feature type="transmembrane region" description="Helical" evidence="2">
    <location>
        <begin position="56"/>
        <end position="73"/>
    </location>
</feature>
<keyword evidence="5" id="KW-1185">Reference proteome</keyword>
<dbReference type="NCBIfam" id="TIGR00254">
    <property type="entry name" value="GGDEF"/>
    <property type="match status" value="1"/>
</dbReference>
<dbReference type="EMBL" id="FLMQ01000058">
    <property type="protein sequence ID" value="SBP90088.1"/>
    <property type="molecule type" value="Genomic_DNA"/>
</dbReference>
<feature type="transmembrane region" description="Helical" evidence="2">
    <location>
        <begin position="21"/>
        <end position="44"/>
    </location>
</feature>
<dbReference type="InterPro" id="IPR029016">
    <property type="entry name" value="GAF-like_dom_sf"/>
</dbReference>
<dbReference type="Pfam" id="PF00990">
    <property type="entry name" value="GGDEF"/>
    <property type="match status" value="1"/>
</dbReference>
<dbReference type="InterPro" id="IPR003018">
    <property type="entry name" value="GAF"/>
</dbReference>
<evidence type="ECO:0000256" key="2">
    <source>
        <dbReference type="SAM" id="Phobius"/>
    </source>
</evidence>
<dbReference type="GO" id="GO:0003824">
    <property type="term" value="F:catalytic activity"/>
    <property type="evidence" value="ECO:0007669"/>
    <property type="project" value="UniProtKB-ARBA"/>
</dbReference>
<dbReference type="CDD" id="cd01949">
    <property type="entry name" value="GGDEF"/>
    <property type="match status" value="1"/>
</dbReference>
<evidence type="ECO:0000313" key="4">
    <source>
        <dbReference type="EMBL" id="SBP90088.1"/>
    </source>
</evidence>
<evidence type="ECO:0000256" key="1">
    <source>
        <dbReference type="SAM" id="MobiDB-lite"/>
    </source>
</evidence>
<dbReference type="InterPro" id="IPR052163">
    <property type="entry name" value="DGC-Regulatory_Protein"/>
</dbReference>
<dbReference type="AlphaFoldDB" id="A0A238D9T0"/>
<feature type="transmembrane region" description="Helical" evidence="2">
    <location>
        <begin position="114"/>
        <end position="133"/>
    </location>
</feature>
<feature type="domain" description="GGDEF" evidence="3">
    <location>
        <begin position="597"/>
        <end position="734"/>
    </location>
</feature>
<dbReference type="InterPro" id="IPR029787">
    <property type="entry name" value="Nucleotide_cyclase"/>
</dbReference>
<dbReference type="SMART" id="SM00267">
    <property type="entry name" value="GGDEF"/>
    <property type="match status" value="1"/>
</dbReference>
<feature type="transmembrane region" description="Helical" evidence="2">
    <location>
        <begin position="138"/>
        <end position="155"/>
    </location>
</feature>
<evidence type="ECO:0000313" key="5">
    <source>
        <dbReference type="Proteomes" id="UP000214566"/>
    </source>
</evidence>
<dbReference type="SMART" id="SM00065">
    <property type="entry name" value="GAF"/>
    <property type="match status" value="1"/>
</dbReference>
<dbReference type="FunFam" id="3.30.70.270:FF:000001">
    <property type="entry name" value="Diguanylate cyclase domain protein"/>
    <property type="match status" value="1"/>
</dbReference>
<dbReference type="PROSITE" id="PS50887">
    <property type="entry name" value="GGDEF"/>
    <property type="match status" value="1"/>
</dbReference>
<dbReference type="PANTHER" id="PTHR46663">
    <property type="entry name" value="DIGUANYLATE CYCLASE DGCT-RELATED"/>
    <property type="match status" value="1"/>
</dbReference>
<dbReference type="InterPro" id="IPR043128">
    <property type="entry name" value="Rev_trsase/Diguanyl_cyclase"/>
</dbReference>
<name>A0A238D9T0_THIDL</name>
<proteinExistence type="predicted"/>